<dbReference type="InterPro" id="IPR029063">
    <property type="entry name" value="SAM-dependent_MTases_sf"/>
</dbReference>
<dbReference type="CDD" id="cd02440">
    <property type="entry name" value="AdoMet_MTases"/>
    <property type="match status" value="1"/>
</dbReference>
<keyword evidence="2" id="KW-0808">Transferase</keyword>
<dbReference type="Gene3D" id="3.40.50.150">
    <property type="entry name" value="Vaccinia Virus protein VP39"/>
    <property type="match status" value="1"/>
</dbReference>
<dbReference type="Pfam" id="PF08241">
    <property type="entry name" value="Methyltransf_11"/>
    <property type="match status" value="1"/>
</dbReference>
<reference evidence="2 3" key="1">
    <citation type="submission" date="2018-07" db="EMBL/GenBank/DDBJ databases">
        <title>New species, Clostridium PI-S10-A1B.</title>
        <authorList>
            <person name="Krishna G."/>
            <person name="Summeta K."/>
            <person name="Shikha S."/>
            <person name="Prabhu P.B."/>
            <person name="Suresh K."/>
        </authorList>
    </citation>
    <scope>NUCLEOTIDE SEQUENCE [LARGE SCALE GENOMIC DNA]</scope>
    <source>
        <strain evidence="2 3">PI-S10-A1B</strain>
    </source>
</reference>
<dbReference type="GO" id="GO:0032259">
    <property type="term" value="P:methylation"/>
    <property type="evidence" value="ECO:0007669"/>
    <property type="project" value="UniProtKB-KW"/>
</dbReference>
<sequence>MKEWSKYFQLPEFLEYTRKYMLTDELRELVISHMHLKEGDKILEAGCGTGYLGRYLKKGVPSLQITAFDRDKGFIEAAKRLGGGINFFIADAKKIPFDDSSFDHVVSHTFFTSVNDPKAVLKEMKRVLKPEGIISSITSMSFIPAVMESGHYPPDCKWLVRYRELYRNVWNMYEKIDPVKGYTNGMTTAEIPHFFAENGLKDISLYPIGNLFSFSNASLNKKDREKYVIDSYECEWHKLNRFLKLDDRNQFLKKEEAEEYLYLLEEKKNFLLNNLEDNSIFEWTGSGSVLITGRK</sequence>
<feature type="domain" description="Methyltransferase type 11" evidence="1">
    <location>
        <begin position="43"/>
        <end position="134"/>
    </location>
</feature>
<name>A0A3E2NER2_9FIRM</name>
<dbReference type="SUPFAM" id="SSF53335">
    <property type="entry name" value="S-adenosyl-L-methionine-dependent methyltransferases"/>
    <property type="match status" value="1"/>
</dbReference>
<evidence type="ECO:0000313" key="3">
    <source>
        <dbReference type="Proteomes" id="UP000260680"/>
    </source>
</evidence>
<gene>
    <name evidence="2" type="ORF">DS742_08155</name>
</gene>
<dbReference type="OrthoDB" id="2005133at2"/>
<comment type="caution">
    <text evidence="2">The sequence shown here is derived from an EMBL/GenBank/DDBJ whole genome shotgun (WGS) entry which is preliminary data.</text>
</comment>
<evidence type="ECO:0000313" key="2">
    <source>
        <dbReference type="EMBL" id="RFZ79509.1"/>
    </source>
</evidence>
<organism evidence="2 3">
    <name type="scientific">Lacrimispora amygdalina</name>
    <dbReference type="NCBI Taxonomy" id="253257"/>
    <lineage>
        <taxon>Bacteria</taxon>
        <taxon>Bacillati</taxon>
        <taxon>Bacillota</taxon>
        <taxon>Clostridia</taxon>
        <taxon>Lachnospirales</taxon>
        <taxon>Lachnospiraceae</taxon>
        <taxon>Lacrimispora</taxon>
    </lineage>
</organism>
<dbReference type="Proteomes" id="UP000260680">
    <property type="component" value="Unassembled WGS sequence"/>
</dbReference>
<evidence type="ECO:0000259" key="1">
    <source>
        <dbReference type="Pfam" id="PF08241"/>
    </source>
</evidence>
<dbReference type="PANTHER" id="PTHR43591">
    <property type="entry name" value="METHYLTRANSFERASE"/>
    <property type="match status" value="1"/>
</dbReference>
<protein>
    <submittedName>
        <fullName evidence="2">SAM-dependent methyltransferase</fullName>
    </submittedName>
</protein>
<dbReference type="EMBL" id="QOHO01000023">
    <property type="protein sequence ID" value="RFZ79509.1"/>
    <property type="molecule type" value="Genomic_DNA"/>
</dbReference>
<dbReference type="AlphaFoldDB" id="A0A3E2NER2"/>
<dbReference type="RefSeq" id="WP_117416495.1">
    <property type="nucleotide sequence ID" value="NZ_QOHO01000023.1"/>
</dbReference>
<proteinExistence type="predicted"/>
<dbReference type="GO" id="GO:0008757">
    <property type="term" value="F:S-adenosylmethionine-dependent methyltransferase activity"/>
    <property type="evidence" value="ECO:0007669"/>
    <property type="project" value="InterPro"/>
</dbReference>
<dbReference type="InterPro" id="IPR013216">
    <property type="entry name" value="Methyltransf_11"/>
</dbReference>
<accession>A0A3E2NER2</accession>
<keyword evidence="2" id="KW-0489">Methyltransferase</keyword>